<name>A0A9N7YD05_PLEPL</name>
<protein>
    <recommendedName>
        <fullName evidence="5">Secreted protein</fullName>
    </recommendedName>
</protein>
<dbReference type="Proteomes" id="UP001153269">
    <property type="component" value="Unassembled WGS sequence"/>
</dbReference>
<organism evidence="3 4">
    <name type="scientific">Pleuronectes platessa</name>
    <name type="common">European plaice</name>
    <dbReference type="NCBI Taxonomy" id="8262"/>
    <lineage>
        <taxon>Eukaryota</taxon>
        <taxon>Metazoa</taxon>
        <taxon>Chordata</taxon>
        <taxon>Craniata</taxon>
        <taxon>Vertebrata</taxon>
        <taxon>Euteleostomi</taxon>
        <taxon>Actinopterygii</taxon>
        <taxon>Neopterygii</taxon>
        <taxon>Teleostei</taxon>
        <taxon>Neoteleostei</taxon>
        <taxon>Acanthomorphata</taxon>
        <taxon>Carangaria</taxon>
        <taxon>Pleuronectiformes</taxon>
        <taxon>Pleuronectoidei</taxon>
        <taxon>Pleuronectidae</taxon>
        <taxon>Pleuronectes</taxon>
    </lineage>
</organism>
<dbReference type="EMBL" id="CADEAL010000508">
    <property type="protein sequence ID" value="CAB1421171.1"/>
    <property type="molecule type" value="Genomic_DNA"/>
</dbReference>
<feature type="region of interest" description="Disordered" evidence="1">
    <location>
        <begin position="65"/>
        <end position="100"/>
    </location>
</feature>
<gene>
    <name evidence="3" type="ORF">PLEPLA_LOCUS9053</name>
</gene>
<evidence type="ECO:0000313" key="3">
    <source>
        <dbReference type="EMBL" id="CAB1421171.1"/>
    </source>
</evidence>
<evidence type="ECO:0000256" key="2">
    <source>
        <dbReference type="SAM" id="SignalP"/>
    </source>
</evidence>
<feature type="signal peptide" evidence="2">
    <location>
        <begin position="1"/>
        <end position="20"/>
    </location>
</feature>
<feature type="compositionally biased region" description="Polar residues" evidence="1">
    <location>
        <begin position="91"/>
        <end position="100"/>
    </location>
</feature>
<dbReference type="AlphaFoldDB" id="A0A9N7YD05"/>
<evidence type="ECO:0008006" key="5">
    <source>
        <dbReference type="Google" id="ProtNLM"/>
    </source>
</evidence>
<evidence type="ECO:0000256" key="1">
    <source>
        <dbReference type="SAM" id="MobiDB-lite"/>
    </source>
</evidence>
<keyword evidence="4" id="KW-1185">Reference proteome</keyword>
<feature type="compositionally biased region" description="Basic and acidic residues" evidence="1">
    <location>
        <begin position="69"/>
        <end position="85"/>
    </location>
</feature>
<evidence type="ECO:0000313" key="4">
    <source>
        <dbReference type="Proteomes" id="UP001153269"/>
    </source>
</evidence>
<keyword evidence="2" id="KW-0732">Signal</keyword>
<proteinExistence type="predicted"/>
<sequence length="100" mass="10770">MTPTLLVLRHILLPPLPAAAARVHTFSPVDTSRHLAYLTCPGAFSRASRMEATCYHRMVMVAAAPRKRSGAEGRKKGNSGEEAMRGCHSVPVQSSRSRGG</sequence>
<accession>A0A9N7YD05</accession>
<comment type="caution">
    <text evidence="3">The sequence shown here is derived from an EMBL/GenBank/DDBJ whole genome shotgun (WGS) entry which is preliminary data.</text>
</comment>
<reference evidence="3" key="1">
    <citation type="submission" date="2020-03" db="EMBL/GenBank/DDBJ databases">
        <authorList>
            <person name="Weist P."/>
        </authorList>
    </citation>
    <scope>NUCLEOTIDE SEQUENCE</scope>
</reference>
<feature type="chain" id="PRO_5040454447" description="Secreted protein" evidence="2">
    <location>
        <begin position="21"/>
        <end position="100"/>
    </location>
</feature>